<dbReference type="RefSeq" id="WP_108918578.1">
    <property type="nucleotide sequence ID" value="NZ_BGJY01000002.1"/>
</dbReference>
<keyword evidence="3" id="KW-1185">Reference proteome</keyword>
<evidence type="ECO:0000313" key="3">
    <source>
        <dbReference type="Proteomes" id="UP000245137"/>
    </source>
</evidence>
<dbReference type="AlphaFoldDB" id="A0A2U1SLN0"/>
<dbReference type="EMBL" id="PUIV01000047">
    <property type="protein sequence ID" value="PWB92522.1"/>
    <property type="molecule type" value="Genomic_DNA"/>
</dbReference>
<comment type="caution">
    <text evidence="2">The sequence shown here is derived from an EMBL/GenBank/DDBJ whole genome shotgun (WGS) entry which is preliminary data.</text>
</comment>
<feature type="chain" id="PRO_5015471280" evidence="1">
    <location>
        <begin position="22"/>
        <end position="73"/>
    </location>
</feature>
<organism evidence="2 3">
    <name type="scientific">Methylosinus sporium</name>
    <dbReference type="NCBI Taxonomy" id="428"/>
    <lineage>
        <taxon>Bacteria</taxon>
        <taxon>Pseudomonadati</taxon>
        <taxon>Pseudomonadota</taxon>
        <taxon>Alphaproteobacteria</taxon>
        <taxon>Hyphomicrobiales</taxon>
        <taxon>Methylocystaceae</taxon>
        <taxon>Methylosinus</taxon>
    </lineage>
</organism>
<protein>
    <submittedName>
        <fullName evidence="2">Uncharacterized protein</fullName>
    </submittedName>
</protein>
<evidence type="ECO:0000256" key="1">
    <source>
        <dbReference type="SAM" id="SignalP"/>
    </source>
</evidence>
<name>A0A2U1SLN0_METSR</name>
<accession>A0A2U1SLN0</accession>
<proteinExistence type="predicted"/>
<gene>
    <name evidence="2" type="ORF">C5689_17790</name>
</gene>
<dbReference type="Proteomes" id="UP000245137">
    <property type="component" value="Unassembled WGS sequence"/>
</dbReference>
<reference evidence="2 3" key="1">
    <citation type="journal article" date="2018" name="Appl. Microbiol. Biotechnol.">
        <title>Co-cultivation of the strictly anaerobic methanogen Methanosarcina barkeri with aerobic methanotrophs in an oxygen-limited membrane bioreactor.</title>
        <authorList>
            <person name="In 't Zandt M.H."/>
            <person name="van den Bosch T.J.M."/>
            <person name="Rijkers R."/>
            <person name="van Kessel M.A.H.J."/>
            <person name="Jetten M.S.M."/>
            <person name="Welte C.U."/>
        </authorList>
    </citation>
    <scope>NUCLEOTIDE SEQUENCE [LARGE SCALE GENOMIC DNA]</scope>
    <source>
        <strain evidence="2 3">DSM 17706</strain>
    </source>
</reference>
<keyword evidence="1" id="KW-0732">Signal</keyword>
<feature type="signal peptide" evidence="1">
    <location>
        <begin position="1"/>
        <end position="21"/>
    </location>
</feature>
<sequence>MMRVSIVFVCALLGVLGAAQAAERLPREPEPAQAYVAVPVQFCEKMCPEDFSPCDPIYFKTADSRCAQVGVGR</sequence>
<evidence type="ECO:0000313" key="2">
    <source>
        <dbReference type="EMBL" id="PWB92522.1"/>
    </source>
</evidence>
<dbReference type="OrthoDB" id="8456018at2"/>